<dbReference type="GO" id="GO:0006508">
    <property type="term" value="P:proteolysis"/>
    <property type="evidence" value="ECO:0007669"/>
    <property type="project" value="UniProtKB-KW"/>
</dbReference>
<evidence type="ECO:0000256" key="13">
    <source>
        <dbReference type="ARBA" id="ARBA00049902"/>
    </source>
</evidence>
<keyword evidence="11" id="KW-0961">Cell wall biogenesis/degradation</keyword>
<dbReference type="InterPro" id="IPR036950">
    <property type="entry name" value="PBP_transglycosylase"/>
</dbReference>
<dbReference type="Pfam" id="PF00912">
    <property type="entry name" value="Transgly"/>
    <property type="match status" value="1"/>
</dbReference>
<organism evidence="16 17">
    <name type="scientific">Candidatus Solincola sediminis</name>
    <dbReference type="NCBI Taxonomy" id="1797199"/>
    <lineage>
        <taxon>Bacteria</taxon>
        <taxon>Bacillati</taxon>
        <taxon>Actinomycetota</taxon>
        <taxon>Candidatus Geothermincolia</taxon>
        <taxon>Candidatus Geothermincolales</taxon>
        <taxon>Candidatus Geothermincolaceae</taxon>
        <taxon>Candidatus Solincola</taxon>
    </lineage>
</organism>
<dbReference type="GO" id="GO:0009252">
    <property type="term" value="P:peptidoglycan biosynthetic process"/>
    <property type="evidence" value="ECO:0007669"/>
    <property type="project" value="UniProtKB-KW"/>
</dbReference>
<dbReference type="GO" id="GO:0008360">
    <property type="term" value="P:regulation of cell shape"/>
    <property type="evidence" value="ECO:0007669"/>
    <property type="project" value="UniProtKB-KW"/>
</dbReference>
<dbReference type="InterPro" id="IPR001264">
    <property type="entry name" value="Glyco_trans_51"/>
</dbReference>
<dbReference type="GO" id="GO:0008658">
    <property type="term" value="F:penicillin binding"/>
    <property type="evidence" value="ECO:0007669"/>
    <property type="project" value="InterPro"/>
</dbReference>
<dbReference type="FunFam" id="1.10.3810.10:FF:000001">
    <property type="entry name" value="Penicillin-binding protein 1A"/>
    <property type="match status" value="1"/>
</dbReference>
<comment type="catalytic activity">
    <reaction evidence="13">
        <text>[GlcNAc-(1-&gt;4)-Mur2Ac(oyl-L-Ala-gamma-D-Glu-L-Lys-D-Ala-D-Ala)](n)-di-trans,octa-cis-undecaprenyl diphosphate + beta-D-GlcNAc-(1-&gt;4)-Mur2Ac(oyl-L-Ala-gamma-D-Glu-L-Lys-D-Ala-D-Ala)-di-trans,octa-cis-undecaprenyl diphosphate = [GlcNAc-(1-&gt;4)-Mur2Ac(oyl-L-Ala-gamma-D-Glu-L-Lys-D-Ala-D-Ala)](n+1)-di-trans,octa-cis-undecaprenyl diphosphate + di-trans,octa-cis-undecaprenyl diphosphate + H(+)</text>
        <dbReference type="Rhea" id="RHEA:23708"/>
        <dbReference type="Rhea" id="RHEA-COMP:9602"/>
        <dbReference type="Rhea" id="RHEA-COMP:9603"/>
        <dbReference type="ChEBI" id="CHEBI:15378"/>
        <dbReference type="ChEBI" id="CHEBI:58405"/>
        <dbReference type="ChEBI" id="CHEBI:60033"/>
        <dbReference type="ChEBI" id="CHEBI:78435"/>
        <dbReference type="EC" id="2.4.99.28"/>
    </reaction>
</comment>
<evidence type="ECO:0000256" key="5">
    <source>
        <dbReference type="ARBA" id="ARBA00022676"/>
    </source>
</evidence>
<keyword evidence="14" id="KW-0812">Transmembrane</keyword>
<keyword evidence="4" id="KW-0645">Protease</keyword>
<accession>A0A1F2WSW2</accession>
<sequence length="808" mass="87544">MRILFRIFLILILCFGIMAGGFFLWFYSGFGLPNIEDLEAHVMAQTSKVVAADGTLITELHGEQNREMVSLGEICPDLQHAVISIEDERFYHHGGVDWEGIIRAFWTNVVQGKVVQGASTITQQYIKNNLTSSERTYWRKVEEASLASQMERKYSKDKILEMYLNDIYLGQGCYGVKKASETFFGKKPSELTLDESALLAAIIRIPNYYSPYLYPDRAVQRRNVVLDKMQELDYITVNQAEEAKAKPVQVKEIPEVAPSQMAPYFVEYVKKYLYGAFAADPALRAKFGDLSPDDIIFRGGLRVYTTLDPRLQQFAEDAVRSTLDEPGDPSAALCAVDPRSGEIKAMVGGKDYTEQQYNIAAQGGRQPGSAFKIFVLTTAISNGISPYKYYDSSPTTLQFPDGTKWKVSNAEGSSYGEIDVYTATVRSVNVVFARIIKDLGAQKVASMAQQMGITTPIDPYPSIALGALTNGVNPLEIASASGTLANGGIYVPPICVTKVTDAEGNVLIENQPAGKRVVREDVAAVVNSILEDVVRHGTGRSARIGRPQAGKTGTTDNYADAWFVGYTPELSAAVWVGYPQGLVPMRSVHGITVYGGTFPAQIWARFMKNAMANIPPSQFQQATFGEEEEDDGEWVSSNICTETGLLATPYCPSTETRYFRPGDEPTEKCQIHSKARKNNVPSIIGMEEYAASAAIRAAGLVSSVSYAYSSSVPAGHVISQTPIGGTTASPGSTVIITVSTGSRPQQGVPNVIGMSETSAKQSLSSAGFTYRVVYSPSDQAGIGNVISQFPAGGVSAAPGSQVIITVGK</sequence>
<evidence type="ECO:0000256" key="10">
    <source>
        <dbReference type="ARBA" id="ARBA00023268"/>
    </source>
</evidence>
<dbReference type="GO" id="GO:0071555">
    <property type="term" value="P:cell wall organization"/>
    <property type="evidence" value="ECO:0007669"/>
    <property type="project" value="UniProtKB-KW"/>
</dbReference>
<keyword evidence="5" id="KW-0328">Glycosyltransferase</keyword>
<keyword evidence="10" id="KW-0511">Multifunctional enzyme</keyword>
<dbReference type="SUPFAM" id="SSF56601">
    <property type="entry name" value="beta-lactamase/transpeptidase-like"/>
    <property type="match status" value="1"/>
</dbReference>
<keyword evidence="3" id="KW-0121">Carboxypeptidase</keyword>
<comment type="catalytic activity">
    <reaction evidence="12">
        <text>Preferential cleavage: (Ac)2-L-Lys-D-Ala-|-D-Ala. Also transpeptidation of peptidyl-alanyl moieties that are N-acyl substituents of D-alanine.</text>
        <dbReference type="EC" id="3.4.16.4"/>
    </reaction>
</comment>
<evidence type="ECO:0000313" key="17">
    <source>
        <dbReference type="Proteomes" id="UP000177876"/>
    </source>
</evidence>
<evidence type="ECO:0000256" key="1">
    <source>
        <dbReference type="ARBA" id="ARBA00007090"/>
    </source>
</evidence>
<keyword evidence="6" id="KW-0808">Transferase</keyword>
<keyword evidence="14" id="KW-0472">Membrane</keyword>
<dbReference type="Gene3D" id="3.40.710.10">
    <property type="entry name" value="DD-peptidase/beta-lactamase superfamily"/>
    <property type="match status" value="1"/>
</dbReference>
<proteinExistence type="inferred from homology"/>
<keyword evidence="7" id="KW-0378">Hydrolase</keyword>
<dbReference type="EMBL" id="MELK01000009">
    <property type="protein sequence ID" value="OFW59893.1"/>
    <property type="molecule type" value="Genomic_DNA"/>
</dbReference>
<evidence type="ECO:0000256" key="6">
    <source>
        <dbReference type="ARBA" id="ARBA00022679"/>
    </source>
</evidence>
<dbReference type="SUPFAM" id="SSF53955">
    <property type="entry name" value="Lysozyme-like"/>
    <property type="match status" value="1"/>
</dbReference>
<dbReference type="PANTHER" id="PTHR32282">
    <property type="entry name" value="BINDING PROTEIN TRANSPEPTIDASE, PUTATIVE-RELATED"/>
    <property type="match status" value="1"/>
</dbReference>
<dbReference type="PROSITE" id="PS51178">
    <property type="entry name" value="PASTA"/>
    <property type="match status" value="2"/>
</dbReference>
<evidence type="ECO:0000256" key="7">
    <source>
        <dbReference type="ARBA" id="ARBA00022801"/>
    </source>
</evidence>
<dbReference type="InterPro" id="IPR005543">
    <property type="entry name" value="PASTA_dom"/>
</dbReference>
<comment type="similarity">
    <text evidence="2">In the N-terminal section; belongs to the glycosyltransferase 51 family.</text>
</comment>
<evidence type="ECO:0000256" key="12">
    <source>
        <dbReference type="ARBA" id="ARBA00034000"/>
    </source>
</evidence>
<evidence type="ECO:0000256" key="3">
    <source>
        <dbReference type="ARBA" id="ARBA00022645"/>
    </source>
</evidence>
<dbReference type="PANTHER" id="PTHR32282:SF33">
    <property type="entry name" value="PEPTIDOGLYCAN GLYCOSYLTRANSFERASE"/>
    <property type="match status" value="1"/>
</dbReference>
<dbReference type="CDD" id="cd06577">
    <property type="entry name" value="PASTA_pknB"/>
    <property type="match status" value="2"/>
</dbReference>
<comment type="similarity">
    <text evidence="1">In the C-terminal section; belongs to the transpeptidase family.</text>
</comment>
<comment type="caution">
    <text evidence="16">The sequence shown here is derived from an EMBL/GenBank/DDBJ whole genome shotgun (WGS) entry which is preliminary data.</text>
</comment>
<dbReference type="Gene3D" id="1.10.3810.10">
    <property type="entry name" value="Biosynthetic peptidoglycan transglycosylase-like"/>
    <property type="match status" value="1"/>
</dbReference>
<dbReference type="NCBIfam" id="TIGR02074">
    <property type="entry name" value="PBP_1a_fam"/>
    <property type="match status" value="1"/>
</dbReference>
<evidence type="ECO:0000256" key="4">
    <source>
        <dbReference type="ARBA" id="ARBA00022670"/>
    </source>
</evidence>
<evidence type="ECO:0000256" key="2">
    <source>
        <dbReference type="ARBA" id="ARBA00007739"/>
    </source>
</evidence>
<evidence type="ECO:0000313" key="16">
    <source>
        <dbReference type="EMBL" id="OFW59893.1"/>
    </source>
</evidence>
<keyword evidence="8" id="KW-0133">Cell shape</keyword>
<evidence type="ECO:0000256" key="14">
    <source>
        <dbReference type="SAM" id="Phobius"/>
    </source>
</evidence>
<evidence type="ECO:0000256" key="9">
    <source>
        <dbReference type="ARBA" id="ARBA00022984"/>
    </source>
</evidence>
<dbReference type="Pfam" id="PF00905">
    <property type="entry name" value="Transpeptidase"/>
    <property type="match status" value="1"/>
</dbReference>
<reference evidence="16 17" key="1">
    <citation type="journal article" date="2016" name="Nat. Commun.">
        <title>Thousands of microbial genomes shed light on interconnected biogeochemical processes in an aquifer system.</title>
        <authorList>
            <person name="Anantharaman K."/>
            <person name="Brown C.T."/>
            <person name="Hug L.A."/>
            <person name="Sharon I."/>
            <person name="Castelle C.J."/>
            <person name="Probst A.J."/>
            <person name="Thomas B.C."/>
            <person name="Singh A."/>
            <person name="Wilkins M.J."/>
            <person name="Karaoz U."/>
            <person name="Brodie E.L."/>
            <person name="Williams K.H."/>
            <person name="Hubbard S.S."/>
            <person name="Banfield J.F."/>
        </authorList>
    </citation>
    <scope>NUCLEOTIDE SEQUENCE [LARGE SCALE GENOMIC DNA]</scope>
</reference>
<dbReference type="Proteomes" id="UP000177876">
    <property type="component" value="Unassembled WGS sequence"/>
</dbReference>
<feature type="domain" description="PASTA" evidence="15">
    <location>
        <begin position="743"/>
        <end position="808"/>
    </location>
</feature>
<dbReference type="InterPro" id="IPR023346">
    <property type="entry name" value="Lysozyme-like_dom_sf"/>
</dbReference>
<dbReference type="Pfam" id="PF03793">
    <property type="entry name" value="PASTA"/>
    <property type="match status" value="2"/>
</dbReference>
<keyword evidence="9" id="KW-0573">Peptidoglycan synthesis</keyword>
<dbReference type="InterPro" id="IPR012338">
    <property type="entry name" value="Beta-lactam/transpept-like"/>
</dbReference>
<gene>
    <name evidence="16" type="ORF">A2Y75_10495</name>
</gene>
<name>A0A1F2WSW2_9ACTN</name>
<dbReference type="GO" id="GO:0030288">
    <property type="term" value="C:outer membrane-bounded periplasmic space"/>
    <property type="evidence" value="ECO:0007669"/>
    <property type="project" value="TreeGrafter"/>
</dbReference>
<dbReference type="SMART" id="SM00740">
    <property type="entry name" value="PASTA"/>
    <property type="match status" value="2"/>
</dbReference>
<evidence type="ECO:0000256" key="11">
    <source>
        <dbReference type="ARBA" id="ARBA00023316"/>
    </source>
</evidence>
<dbReference type="InterPro" id="IPR001460">
    <property type="entry name" value="PCN-bd_Tpept"/>
</dbReference>
<dbReference type="STRING" id="1797197.A2Y75_10495"/>
<dbReference type="GO" id="GO:0009002">
    <property type="term" value="F:serine-type D-Ala-D-Ala carboxypeptidase activity"/>
    <property type="evidence" value="ECO:0007669"/>
    <property type="project" value="UniProtKB-EC"/>
</dbReference>
<dbReference type="Gene3D" id="3.30.10.20">
    <property type="match status" value="2"/>
</dbReference>
<feature type="transmembrane region" description="Helical" evidence="14">
    <location>
        <begin position="7"/>
        <end position="27"/>
    </location>
</feature>
<feature type="domain" description="PASTA" evidence="15">
    <location>
        <begin position="674"/>
        <end position="740"/>
    </location>
</feature>
<evidence type="ECO:0000259" key="15">
    <source>
        <dbReference type="PROSITE" id="PS51178"/>
    </source>
</evidence>
<dbReference type="InterPro" id="IPR050396">
    <property type="entry name" value="Glycosyltr_51/Transpeptidase"/>
</dbReference>
<dbReference type="AlphaFoldDB" id="A0A1F2WSW2"/>
<keyword evidence="14" id="KW-1133">Transmembrane helix</keyword>
<protein>
    <recommendedName>
        <fullName evidence="15">PASTA domain-containing protein</fullName>
    </recommendedName>
</protein>
<dbReference type="GO" id="GO:0008955">
    <property type="term" value="F:peptidoglycan glycosyltransferase activity"/>
    <property type="evidence" value="ECO:0007669"/>
    <property type="project" value="UniProtKB-EC"/>
</dbReference>
<evidence type="ECO:0000256" key="8">
    <source>
        <dbReference type="ARBA" id="ARBA00022960"/>
    </source>
</evidence>